<dbReference type="InterPro" id="IPR051986">
    <property type="entry name" value="Innate_Immune_Apopt_Reg"/>
</dbReference>
<dbReference type="Proteomes" id="UP001341281">
    <property type="component" value="Chromosome 03"/>
</dbReference>
<dbReference type="AlphaFoldDB" id="A0AAQ3WMM6"/>
<organism evidence="3 4">
    <name type="scientific">Paspalum notatum var. saurae</name>
    <dbReference type="NCBI Taxonomy" id="547442"/>
    <lineage>
        <taxon>Eukaryota</taxon>
        <taxon>Viridiplantae</taxon>
        <taxon>Streptophyta</taxon>
        <taxon>Embryophyta</taxon>
        <taxon>Tracheophyta</taxon>
        <taxon>Spermatophyta</taxon>
        <taxon>Magnoliopsida</taxon>
        <taxon>Liliopsida</taxon>
        <taxon>Poales</taxon>
        <taxon>Poaceae</taxon>
        <taxon>PACMAD clade</taxon>
        <taxon>Panicoideae</taxon>
        <taxon>Andropogonodae</taxon>
        <taxon>Paspaleae</taxon>
        <taxon>Paspalinae</taxon>
        <taxon>Paspalum</taxon>
    </lineage>
</organism>
<evidence type="ECO:0000313" key="4">
    <source>
        <dbReference type="Proteomes" id="UP001341281"/>
    </source>
</evidence>
<dbReference type="GO" id="GO:0008270">
    <property type="term" value="F:zinc ion binding"/>
    <property type="evidence" value="ECO:0007669"/>
    <property type="project" value="UniProtKB-KW"/>
</dbReference>
<name>A0AAQ3WMM6_PASNO</name>
<evidence type="ECO:0008006" key="5">
    <source>
        <dbReference type="Google" id="ProtNLM"/>
    </source>
</evidence>
<dbReference type="GO" id="GO:0005739">
    <property type="term" value="C:mitochondrion"/>
    <property type="evidence" value="ECO:0007669"/>
    <property type="project" value="TreeGrafter"/>
</dbReference>
<feature type="compositionally biased region" description="Basic residues" evidence="1">
    <location>
        <begin position="34"/>
        <end position="52"/>
    </location>
</feature>
<dbReference type="PANTHER" id="PTHR16295:SF10">
    <property type="entry name" value="EXPRESSED PROTEIN"/>
    <property type="match status" value="1"/>
</dbReference>
<feature type="region of interest" description="Disordered" evidence="1">
    <location>
        <begin position="1"/>
        <end position="54"/>
    </location>
</feature>
<evidence type="ECO:0000313" key="3">
    <source>
        <dbReference type="EMBL" id="WVZ66925.1"/>
    </source>
</evidence>
<keyword evidence="2" id="KW-0812">Transmembrane</keyword>
<dbReference type="InterPro" id="IPR013083">
    <property type="entry name" value="Znf_RING/FYVE/PHD"/>
</dbReference>
<keyword evidence="4" id="KW-1185">Reference proteome</keyword>
<accession>A0AAQ3WMM6</accession>
<reference evidence="3 4" key="1">
    <citation type="submission" date="2024-02" db="EMBL/GenBank/DDBJ databases">
        <title>High-quality chromosome-scale genome assembly of Pensacola bahiagrass (Paspalum notatum Flugge var. saurae).</title>
        <authorList>
            <person name="Vega J.M."/>
            <person name="Podio M."/>
            <person name="Orjuela J."/>
            <person name="Siena L.A."/>
            <person name="Pessino S.C."/>
            <person name="Combes M.C."/>
            <person name="Mariac C."/>
            <person name="Albertini E."/>
            <person name="Pupilli F."/>
            <person name="Ortiz J.P.A."/>
            <person name="Leblanc O."/>
        </authorList>
    </citation>
    <scope>NUCLEOTIDE SEQUENCE [LARGE SCALE GENOMIC DNA]</scope>
    <source>
        <strain evidence="3">R1</strain>
        <tissue evidence="3">Leaf</tissue>
    </source>
</reference>
<dbReference type="EMBL" id="CP144747">
    <property type="protein sequence ID" value="WVZ66925.1"/>
    <property type="molecule type" value="Genomic_DNA"/>
</dbReference>
<feature type="compositionally biased region" description="Basic and acidic residues" evidence="1">
    <location>
        <begin position="22"/>
        <end position="33"/>
    </location>
</feature>
<gene>
    <name evidence="3" type="ORF">U9M48_016080</name>
</gene>
<sequence>MKLYNGTAHLASPRAQQDTGSETEHLLRADRWGPRSRSRRGGGGRSPRHAHLHSPWPVLVRLQHEQDQRPPPILPSAPPLPRPDSLIRQQAKPRISPDPCQTMAGADADPAIATSTCAHCHREVPSSNIALHSAHCARKLQKCEHCGDMVPRKLMDEHYDENHAPMNCSLCKSTVERDLWDLHTGIQCPQRMLACQYCEFELPAVDLFEHQDVCGNRTEYCQPCRKYIRLREWIGHELQFHTGSNAAADLSSDRAPAPAAEQPIPKPARPTTGSQGKQLLLAIAITGVAVLIGSILYQRKGQ</sequence>
<evidence type="ECO:0000256" key="2">
    <source>
        <dbReference type="SAM" id="Phobius"/>
    </source>
</evidence>
<proteinExistence type="predicted"/>
<feature type="transmembrane region" description="Helical" evidence="2">
    <location>
        <begin position="279"/>
        <end position="297"/>
    </location>
</feature>
<evidence type="ECO:0000256" key="1">
    <source>
        <dbReference type="SAM" id="MobiDB-lite"/>
    </source>
</evidence>
<keyword evidence="2" id="KW-1133">Transmembrane helix</keyword>
<dbReference type="PANTHER" id="PTHR16295">
    <property type="entry name" value="TRAF-TYPE ZINC FINGER PROTEIN-RELATED"/>
    <property type="match status" value="1"/>
</dbReference>
<protein>
    <recommendedName>
        <fullName evidence="5">TRAF-type domain-containing protein</fullName>
    </recommendedName>
</protein>
<feature type="region of interest" description="Disordered" evidence="1">
    <location>
        <begin position="248"/>
        <end position="273"/>
    </location>
</feature>
<dbReference type="Gene3D" id="3.30.40.10">
    <property type="entry name" value="Zinc/RING finger domain, C3HC4 (zinc finger)"/>
    <property type="match status" value="2"/>
</dbReference>
<keyword evidence="2" id="KW-0472">Membrane</keyword>